<dbReference type="Gene3D" id="3.40.50.2300">
    <property type="match status" value="1"/>
</dbReference>
<dbReference type="SMART" id="SM00226">
    <property type="entry name" value="LMWPc"/>
    <property type="match status" value="1"/>
</dbReference>
<dbReference type="GO" id="GO:0004725">
    <property type="term" value="F:protein tyrosine phosphatase activity"/>
    <property type="evidence" value="ECO:0007669"/>
    <property type="project" value="UniProtKB-EC"/>
</dbReference>
<dbReference type="InterPro" id="IPR023485">
    <property type="entry name" value="Ptyr_pPase"/>
</dbReference>
<dbReference type="Proteomes" id="UP001139308">
    <property type="component" value="Unassembled WGS sequence"/>
</dbReference>
<dbReference type="InterPro" id="IPR036196">
    <property type="entry name" value="Ptyr_pPase_sf"/>
</dbReference>
<dbReference type="PANTHER" id="PTHR11717:SF7">
    <property type="entry name" value="LOW MOLECULAR WEIGHT PHOSPHOTYROSINE PROTEIN PHOSPHATASE"/>
    <property type="match status" value="1"/>
</dbReference>
<evidence type="ECO:0000313" key="8">
    <source>
        <dbReference type="Proteomes" id="UP001139308"/>
    </source>
</evidence>
<dbReference type="FunFam" id="3.40.50.2300:FF:000113">
    <property type="entry name" value="Low molecular weight protein-tyrosine-phosphatase"/>
    <property type="match status" value="1"/>
</dbReference>
<dbReference type="PRINTS" id="PR00719">
    <property type="entry name" value="LMWPTPASE"/>
</dbReference>
<dbReference type="InterPro" id="IPR017867">
    <property type="entry name" value="Tyr_phospatase_low_mol_wt"/>
</dbReference>
<proteinExistence type="inferred from homology"/>
<name>A0A9X1UM90_9BURK</name>
<sequence>MKKVSVCFVCLGNICRSPTAEAVMRRLVDEAGLSAQVSVDSAGTGDWHIGEAPDERAQRAGAKRGYDLAPLRARQIAVEDFRTFDLIVAMDDANVTALEQVAPPAGRDKIRLLMEFAPHLQERVVTDPYFGGAAGFEAVLDQCEAACSGLLAALRPKLTNRVAD</sequence>
<evidence type="ECO:0000313" key="7">
    <source>
        <dbReference type="EMBL" id="MCG5077934.1"/>
    </source>
</evidence>
<dbReference type="InterPro" id="IPR050438">
    <property type="entry name" value="LMW_PTPase"/>
</dbReference>
<dbReference type="AlphaFoldDB" id="A0A9X1UM90"/>
<dbReference type="CDD" id="cd16343">
    <property type="entry name" value="LMWPTP"/>
    <property type="match status" value="1"/>
</dbReference>
<evidence type="ECO:0000256" key="4">
    <source>
        <dbReference type="ARBA" id="ARBA00022912"/>
    </source>
</evidence>
<feature type="active site" evidence="5">
    <location>
        <position position="16"/>
    </location>
</feature>
<accession>A0A9X1UM90</accession>
<evidence type="ECO:0000256" key="5">
    <source>
        <dbReference type="PIRSR" id="PIRSR617867-1"/>
    </source>
</evidence>
<keyword evidence="3" id="KW-0378">Hydrolase</keyword>
<gene>
    <name evidence="7" type="ORF">L5014_32100</name>
</gene>
<protein>
    <recommendedName>
        <fullName evidence="2">protein-tyrosine-phosphatase</fullName>
        <ecNumber evidence="2">3.1.3.48</ecNumber>
    </recommendedName>
</protein>
<evidence type="ECO:0000256" key="2">
    <source>
        <dbReference type="ARBA" id="ARBA00013064"/>
    </source>
</evidence>
<comment type="caution">
    <text evidence="7">The sequence shown here is derived from an EMBL/GenBank/DDBJ whole genome shotgun (WGS) entry which is preliminary data.</text>
</comment>
<organism evidence="7 8">
    <name type="scientific">Paraburkholderia tagetis</name>
    <dbReference type="NCBI Taxonomy" id="2913261"/>
    <lineage>
        <taxon>Bacteria</taxon>
        <taxon>Pseudomonadati</taxon>
        <taxon>Pseudomonadota</taxon>
        <taxon>Betaproteobacteria</taxon>
        <taxon>Burkholderiales</taxon>
        <taxon>Burkholderiaceae</taxon>
        <taxon>Paraburkholderia</taxon>
    </lineage>
</organism>
<comment type="similarity">
    <text evidence="1">Belongs to the low molecular weight phosphotyrosine protein phosphatase family.</text>
</comment>
<dbReference type="RefSeq" id="WP_238467825.1">
    <property type="nucleotide sequence ID" value="NZ_JAKLJA010000045.1"/>
</dbReference>
<keyword evidence="4" id="KW-0904">Protein phosphatase</keyword>
<keyword evidence="8" id="KW-1185">Reference proteome</keyword>
<dbReference type="PANTHER" id="PTHR11717">
    <property type="entry name" value="LOW MOLECULAR WEIGHT PROTEIN TYROSINE PHOSPHATASE"/>
    <property type="match status" value="1"/>
</dbReference>
<feature type="active site" description="Proton donor" evidence="5">
    <location>
        <position position="127"/>
    </location>
</feature>
<evidence type="ECO:0000256" key="3">
    <source>
        <dbReference type="ARBA" id="ARBA00022801"/>
    </source>
</evidence>
<dbReference type="Pfam" id="PF01451">
    <property type="entry name" value="LMWPc"/>
    <property type="match status" value="1"/>
</dbReference>
<dbReference type="EMBL" id="JAKLJA010000045">
    <property type="protein sequence ID" value="MCG5077934.1"/>
    <property type="molecule type" value="Genomic_DNA"/>
</dbReference>
<dbReference type="EC" id="3.1.3.48" evidence="2"/>
<feature type="active site" description="Nucleophile" evidence="5">
    <location>
        <position position="10"/>
    </location>
</feature>
<evidence type="ECO:0000256" key="1">
    <source>
        <dbReference type="ARBA" id="ARBA00011063"/>
    </source>
</evidence>
<dbReference type="SUPFAM" id="SSF52788">
    <property type="entry name" value="Phosphotyrosine protein phosphatases I"/>
    <property type="match status" value="1"/>
</dbReference>
<feature type="domain" description="Phosphotyrosine protein phosphatase I" evidence="6">
    <location>
        <begin position="4"/>
        <end position="153"/>
    </location>
</feature>
<reference evidence="7" key="1">
    <citation type="submission" date="2022-01" db="EMBL/GenBank/DDBJ databases">
        <title>Genome sequence and assembly of Parabukholderia sp. RG36.</title>
        <authorList>
            <person name="Chhetri G."/>
        </authorList>
    </citation>
    <scope>NUCLEOTIDE SEQUENCE</scope>
    <source>
        <strain evidence="7">RG36</strain>
    </source>
</reference>
<evidence type="ECO:0000259" key="6">
    <source>
        <dbReference type="SMART" id="SM00226"/>
    </source>
</evidence>